<dbReference type="EMBL" id="WPHG01000001">
    <property type="protein sequence ID" value="MVA96655.1"/>
    <property type="molecule type" value="Genomic_DNA"/>
</dbReference>
<evidence type="ECO:0000256" key="1">
    <source>
        <dbReference type="SAM" id="Phobius"/>
    </source>
</evidence>
<comment type="caution">
    <text evidence="2">The sequence shown here is derived from an EMBL/GenBank/DDBJ whole genome shotgun (WGS) entry which is preliminary data.</text>
</comment>
<dbReference type="InterPro" id="IPR024399">
    <property type="entry name" value="DUF2628"/>
</dbReference>
<feature type="transmembrane region" description="Helical" evidence="1">
    <location>
        <begin position="46"/>
        <end position="65"/>
    </location>
</feature>
<sequence length="157" mass="17153">MASFVVLEPSGDRPAADIAFVRDGFAWLGLLLPFFWLLWHRLWIEALLFLAASIGLAMLVEFGGLGVVAPFLSLILALYVGVEGATLQVWAATRRGWRAWGVVEADTLEDAEARYFAERGDAAEPERIVQRAEPSRTVRPGVSGEPALGLLDYPARG</sequence>
<keyword evidence="1" id="KW-1133">Transmembrane helix</keyword>
<organism evidence="2 3">
    <name type="scientific">Nitratireductor arenosus</name>
    <dbReference type="NCBI Taxonomy" id="2682096"/>
    <lineage>
        <taxon>Bacteria</taxon>
        <taxon>Pseudomonadati</taxon>
        <taxon>Pseudomonadota</taxon>
        <taxon>Alphaproteobacteria</taxon>
        <taxon>Hyphomicrobiales</taxon>
        <taxon>Phyllobacteriaceae</taxon>
        <taxon>Nitratireductor</taxon>
    </lineage>
</organism>
<keyword evidence="3" id="KW-1185">Reference proteome</keyword>
<dbReference type="RefSeq" id="WP_156711573.1">
    <property type="nucleotide sequence ID" value="NZ_WPHG01000001.1"/>
</dbReference>
<dbReference type="Pfam" id="PF10947">
    <property type="entry name" value="DUF2628"/>
    <property type="match status" value="1"/>
</dbReference>
<gene>
    <name evidence="2" type="ORF">GN330_05265</name>
</gene>
<evidence type="ECO:0000313" key="2">
    <source>
        <dbReference type="EMBL" id="MVA96655.1"/>
    </source>
</evidence>
<keyword evidence="1" id="KW-0812">Transmembrane</keyword>
<dbReference type="AlphaFoldDB" id="A0A844QBM9"/>
<protein>
    <submittedName>
        <fullName evidence="2">DUF2628 domain-containing protein</fullName>
    </submittedName>
</protein>
<accession>A0A844QBM9</accession>
<evidence type="ECO:0000313" key="3">
    <source>
        <dbReference type="Proteomes" id="UP000463224"/>
    </source>
</evidence>
<proteinExistence type="predicted"/>
<keyword evidence="1" id="KW-0472">Membrane</keyword>
<dbReference type="Proteomes" id="UP000463224">
    <property type="component" value="Unassembled WGS sequence"/>
</dbReference>
<name>A0A844QBM9_9HYPH</name>
<reference evidence="2 3" key="1">
    <citation type="submission" date="2019-12" db="EMBL/GenBank/DDBJ databases">
        <title>Nitratireductor arenosus sp. nov., Isolated from sea sand, Jeju island, South Korea.</title>
        <authorList>
            <person name="Kim W."/>
        </authorList>
    </citation>
    <scope>NUCLEOTIDE SEQUENCE [LARGE SCALE GENOMIC DNA]</scope>
    <source>
        <strain evidence="2 3">CAU 1489</strain>
    </source>
</reference>
<feature type="transmembrane region" description="Helical" evidence="1">
    <location>
        <begin position="20"/>
        <end position="39"/>
    </location>
</feature>